<keyword evidence="5 8" id="KW-1133">Transmembrane helix</keyword>
<protein>
    <recommendedName>
        <fullName evidence="9">Proline-rich transmembrane protein 3/4 domain-containing protein</fullName>
    </recommendedName>
</protein>
<evidence type="ECO:0000256" key="1">
    <source>
        <dbReference type="ARBA" id="ARBA00004141"/>
    </source>
</evidence>
<feature type="compositionally biased region" description="Low complexity" evidence="7">
    <location>
        <begin position="450"/>
        <end position="503"/>
    </location>
</feature>
<feature type="compositionally biased region" description="Low complexity" evidence="7">
    <location>
        <begin position="310"/>
        <end position="350"/>
    </location>
</feature>
<keyword evidence="3 8" id="KW-0812">Transmembrane</keyword>
<keyword evidence="4" id="KW-0732">Signal</keyword>
<feature type="compositionally biased region" description="Low complexity" evidence="7">
    <location>
        <begin position="417"/>
        <end position="443"/>
    </location>
</feature>
<dbReference type="AlphaFoldDB" id="A0AA88YHT9"/>
<name>A0AA88YHT9_PINIB</name>
<feature type="transmembrane region" description="Helical" evidence="8">
    <location>
        <begin position="962"/>
        <end position="984"/>
    </location>
</feature>
<feature type="transmembrane region" description="Helical" evidence="8">
    <location>
        <begin position="861"/>
        <end position="884"/>
    </location>
</feature>
<comment type="subcellular location">
    <subcellularLocation>
        <location evidence="1">Membrane</location>
        <topology evidence="1">Multi-pass membrane protein</topology>
    </subcellularLocation>
</comment>
<reference evidence="10" key="1">
    <citation type="submission" date="2019-08" db="EMBL/GenBank/DDBJ databases">
        <title>The improved chromosome-level genome for the pearl oyster Pinctada fucata martensii using PacBio sequencing and Hi-C.</title>
        <authorList>
            <person name="Zheng Z."/>
        </authorList>
    </citation>
    <scope>NUCLEOTIDE SEQUENCE</scope>
    <source>
        <strain evidence="10">ZZ-2019</strain>
        <tissue evidence="10">Adductor muscle</tissue>
    </source>
</reference>
<dbReference type="EMBL" id="VSWD01000005">
    <property type="protein sequence ID" value="KAK3101697.1"/>
    <property type="molecule type" value="Genomic_DNA"/>
</dbReference>
<evidence type="ECO:0000313" key="11">
    <source>
        <dbReference type="Proteomes" id="UP001186944"/>
    </source>
</evidence>
<feature type="compositionally biased region" description="Low complexity" evidence="7">
    <location>
        <begin position="510"/>
        <end position="629"/>
    </location>
</feature>
<evidence type="ECO:0000256" key="6">
    <source>
        <dbReference type="ARBA" id="ARBA00023136"/>
    </source>
</evidence>
<evidence type="ECO:0000256" key="5">
    <source>
        <dbReference type="ARBA" id="ARBA00022989"/>
    </source>
</evidence>
<accession>A0AA88YHT9</accession>
<organism evidence="10 11">
    <name type="scientific">Pinctada imbricata</name>
    <name type="common">Atlantic pearl-oyster</name>
    <name type="synonym">Pinctada martensii</name>
    <dbReference type="NCBI Taxonomy" id="66713"/>
    <lineage>
        <taxon>Eukaryota</taxon>
        <taxon>Metazoa</taxon>
        <taxon>Spiralia</taxon>
        <taxon>Lophotrochozoa</taxon>
        <taxon>Mollusca</taxon>
        <taxon>Bivalvia</taxon>
        <taxon>Autobranchia</taxon>
        <taxon>Pteriomorphia</taxon>
        <taxon>Pterioida</taxon>
        <taxon>Pterioidea</taxon>
        <taxon>Pteriidae</taxon>
        <taxon>Pinctada</taxon>
    </lineage>
</organism>
<feature type="compositionally biased region" description="Basic and acidic residues" evidence="7">
    <location>
        <begin position="661"/>
        <end position="671"/>
    </location>
</feature>
<feature type="compositionally biased region" description="Low complexity" evidence="7">
    <location>
        <begin position="644"/>
        <end position="660"/>
    </location>
</feature>
<feature type="compositionally biased region" description="Low complexity" evidence="7">
    <location>
        <begin position="371"/>
        <end position="388"/>
    </location>
</feature>
<dbReference type="InterPro" id="IPR052836">
    <property type="entry name" value="PRRT_domain-containing"/>
</dbReference>
<evidence type="ECO:0000256" key="4">
    <source>
        <dbReference type="ARBA" id="ARBA00022729"/>
    </source>
</evidence>
<feature type="region of interest" description="Disordered" evidence="7">
    <location>
        <begin position="235"/>
        <end position="736"/>
    </location>
</feature>
<feature type="domain" description="Proline-rich transmembrane protein 3/4" evidence="9">
    <location>
        <begin position="730"/>
        <end position="1044"/>
    </location>
</feature>
<evidence type="ECO:0000313" key="10">
    <source>
        <dbReference type="EMBL" id="KAK3101697.1"/>
    </source>
</evidence>
<gene>
    <name evidence="10" type="ORF">FSP39_005586</name>
</gene>
<feature type="transmembrane region" description="Helical" evidence="8">
    <location>
        <begin position="890"/>
        <end position="914"/>
    </location>
</feature>
<dbReference type="PANTHER" id="PTHR35578:SF6">
    <property type="entry name" value="PROLINE-RICH TRANSMEMBRANE PROTEIN 4"/>
    <property type="match status" value="1"/>
</dbReference>
<keyword evidence="2" id="KW-0597">Phosphoprotein</keyword>
<feature type="compositionally biased region" description="Basic and acidic residues" evidence="7">
    <location>
        <begin position="295"/>
        <end position="309"/>
    </location>
</feature>
<feature type="transmembrane region" description="Helical" evidence="8">
    <location>
        <begin position="1004"/>
        <end position="1024"/>
    </location>
</feature>
<evidence type="ECO:0000256" key="3">
    <source>
        <dbReference type="ARBA" id="ARBA00022692"/>
    </source>
</evidence>
<dbReference type="InterPro" id="IPR059081">
    <property type="entry name" value="PRRT3-4"/>
</dbReference>
<evidence type="ECO:0000256" key="7">
    <source>
        <dbReference type="SAM" id="MobiDB-lite"/>
    </source>
</evidence>
<proteinExistence type="predicted"/>
<keyword evidence="6 8" id="KW-0472">Membrane</keyword>
<feature type="compositionally biased region" description="Basic and acidic residues" evidence="7">
    <location>
        <begin position="239"/>
        <end position="262"/>
    </location>
</feature>
<evidence type="ECO:0000259" key="9">
    <source>
        <dbReference type="Pfam" id="PF25987"/>
    </source>
</evidence>
<evidence type="ECO:0000256" key="8">
    <source>
        <dbReference type="SAM" id="Phobius"/>
    </source>
</evidence>
<feature type="compositionally biased region" description="Low complexity" evidence="7">
    <location>
        <begin position="266"/>
        <end position="287"/>
    </location>
</feature>
<feature type="region of interest" description="Disordered" evidence="7">
    <location>
        <begin position="160"/>
        <end position="206"/>
    </location>
</feature>
<dbReference type="Proteomes" id="UP001186944">
    <property type="component" value="Unassembled WGS sequence"/>
</dbReference>
<dbReference type="Pfam" id="PF25987">
    <property type="entry name" value="PRRT3"/>
    <property type="match status" value="1"/>
</dbReference>
<feature type="transmembrane region" description="Helical" evidence="8">
    <location>
        <begin position="787"/>
        <end position="809"/>
    </location>
</feature>
<sequence length="1250" mass="137228">MKVRSYRYGVTSLFFYFALFTLICEAKKQDFEDKSKLTFGPYPVRIYDSGSENYTVQVVYPKNQDVTNLLRNEYENGANILDPFKSFASLKDFYSLNRNLRSIDSVENKTAGDDFVIKSGNESETKISSSERNGNGSELEFSRNMSNAVKEQTIARSTTIDGLYTTSSEPKEEPKTVISDSTTQYRSTSEPFTSPEPTPISTSTSKYISEPISSSTIQLNDDSKTTFWPIVVEPTPEYRSSEKPNKEQKTTAEPKTTVEPHLNHKSTSAASLATAEPTPEPTLTSSARSISTPEPRLKTEPTSEPKSTTEPEPTPETKSTAEPTPELKSTPESTPEPKSTTKPTSEPKSTAEPTPAPKSTPEPTSASKSNVEPTSEPKSTSEPTSVSKLAAGPSSEPKSTAEPTSEPKSTPEPTPEPKSSAEPSPETKSTSEPTPEPRSTAEPIPEPKSTAEPTSEPKSTSEPTSEPKSTAEPTPEPKSSAEPSPETKSTSEPTPEPRSTAEPIPEPKSTAEPTSEPKSTSEPTPEPKSTAEPTPEPKSSVEPSPESKSTAEPKSTSEPTPEPKSTAEPTPEPKSSVEPSPEPKSTAEPKSTSEPTPEPKSTAEPTPEPKSSAEPSPETKSTSEPTPEAKSSAEPTPEPKSTAEPTSEPKSSSEPIPEPKSTAEPKPEPKSSSEPTAEPKSTAEPGATPEPGRSTRPGLSPGVPTNEPEPEPSPGTSEPGAEPETEPESEFSAFSEPQPEWDVAMAEWKWGWYILVYVFGALFIILALFSLLSVVRLWKKKHLLSKNYFMVLNLLIIFKCVLRAIYLLVDPFNINNTFHAVISYFLYSTAFPCITAAFSILFYALLLATKMKVLSAKIQKISVLITIIAFHFVLSLATDIVVGISSDAKIMLLVCQFFYILWGIILFSGYFYIYRRLHESALMRQRTLTKYTSVPSMSNKNGTLTKNSHPTRKRSKYMLTSAIKVTLVAAAVGLLCVAVELYGIFDVYKVYLVDHTPQPWPWYIYQFLLRVTELLMCSLMVYVASQPIKYRQRKSQGVCYTCCLPFRRVLMCQKDDAVDMDMTSYASNNHDNFVSSNTSDSETKKRKLSKIVRLNCEENGNGPQHCRQTHIVIEDGIVRFKITDDTENVMADKANSLPDLLHESVAKETEKWSDGGSSGVLNEGYTNTLKDDIKIGSNAANLQKSYISLGTIGTIDYQAPSIHLADSLEWEYEQAYDRSFQKGDEISVKSLPVCNSKTHLTDQTKENDDV</sequence>
<feature type="transmembrane region" description="Helical" evidence="8">
    <location>
        <begin position="750"/>
        <end position="775"/>
    </location>
</feature>
<feature type="compositionally biased region" description="Polar residues" evidence="7">
    <location>
        <begin position="361"/>
        <end position="370"/>
    </location>
</feature>
<feature type="compositionally biased region" description="Low complexity" evidence="7">
    <location>
        <begin position="672"/>
        <end position="682"/>
    </location>
</feature>
<keyword evidence="11" id="KW-1185">Reference proteome</keyword>
<comment type="caution">
    <text evidence="10">The sequence shown here is derived from an EMBL/GenBank/DDBJ whole genome shotgun (WGS) entry which is preliminary data.</text>
</comment>
<dbReference type="PANTHER" id="PTHR35578">
    <property type="entry name" value="PROLINE-RICH TRANSMEMBRANE PROTEIN 4-RELATED"/>
    <property type="match status" value="1"/>
</dbReference>
<evidence type="ECO:0000256" key="2">
    <source>
        <dbReference type="ARBA" id="ARBA00022553"/>
    </source>
</evidence>
<feature type="transmembrane region" description="Helical" evidence="8">
    <location>
        <begin position="821"/>
        <end position="849"/>
    </location>
</feature>
<feature type="compositionally biased region" description="Low complexity" evidence="7">
    <location>
        <begin position="187"/>
        <end position="205"/>
    </location>
</feature>